<name>A0A177ZSK7_9BACI</name>
<keyword evidence="2" id="KW-1185">Reference proteome</keyword>
<evidence type="ECO:0008006" key="3">
    <source>
        <dbReference type="Google" id="ProtNLM"/>
    </source>
</evidence>
<reference evidence="1 2" key="1">
    <citation type="submission" date="2015-05" db="EMBL/GenBank/DDBJ databases">
        <title>Comparison of genome.</title>
        <authorList>
            <person name="Zheng Z."/>
            <person name="Sun M."/>
        </authorList>
    </citation>
    <scope>NUCLEOTIDE SEQUENCE [LARGE SCALE GENOMIC DNA]</scope>
    <source>
        <strain evidence="1 2">G25-74</strain>
    </source>
</reference>
<dbReference type="AlphaFoldDB" id="A0A177ZSK7"/>
<dbReference type="OrthoDB" id="2502371at2"/>
<dbReference type="EMBL" id="LDJR01000048">
    <property type="protein sequence ID" value="OAK70764.1"/>
    <property type="molecule type" value="Genomic_DNA"/>
</dbReference>
<dbReference type="Proteomes" id="UP000077881">
    <property type="component" value="Unassembled WGS sequence"/>
</dbReference>
<evidence type="ECO:0000313" key="1">
    <source>
        <dbReference type="EMBL" id="OAK70764.1"/>
    </source>
</evidence>
<dbReference type="RefSeq" id="WP_064468173.1">
    <property type="nucleotide sequence ID" value="NZ_LDJR01000048.1"/>
</dbReference>
<evidence type="ECO:0000313" key="2">
    <source>
        <dbReference type="Proteomes" id="UP000077881"/>
    </source>
</evidence>
<sequence length="402" mass="46620">MHTKEFIQKYICKSGETIEQLSQNEWQIQKWTARTFKTMGNVLAEEQYDQSPVEEIKGLKLKPHSRRNSLPLSEKIIQEGLYKGWIIQEIRFKKDGRTPADSVYRMGPGLFIYERLRSEKVDLEDRELKQILLKELENSKGTLPNDFLNKISEFTMETIDSESWGKERVRKFYHFLIAYLRLRRRKSRMEFKEIGATYYKKVGGSKAFDSYQDVFIDRLEKWLNAPAYELGIISFGSIVPVFFTGNLHGRSSRYSLGTVHATTDIAIAGELFHTNAKNLWLVENRAVLTRMAVEVDFLETSQSFVLGVDGQIRGAHRKMIKQLCLNSSIEKAFIWVDYDKAGQIIARDIAHLAEETPYLIVGNLGHLFSSHEEYVKSLSETQPAEQEMTLGGPEEWRKWIEK</sequence>
<dbReference type="STRING" id="217031.ABB05_11670"/>
<gene>
    <name evidence="1" type="ORF">ABB05_11670</name>
</gene>
<protein>
    <recommendedName>
        <fullName evidence="3">DUF2399 domain-containing protein</fullName>
    </recommendedName>
</protein>
<comment type="caution">
    <text evidence="1">The sequence shown here is derived from an EMBL/GenBank/DDBJ whole genome shotgun (WGS) entry which is preliminary data.</text>
</comment>
<accession>A0A177ZSK7</accession>
<proteinExistence type="predicted"/>
<dbReference type="PATRIC" id="fig|217031.6.peg.2497"/>
<organism evidence="1 2">
    <name type="scientific">Lederbergia galactosidilytica</name>
    <dbReference type="NCBI Taxonomy" id="217031"/>
    <lineage>
        <taxon>Bacteria</taxon>
        <taxon>Bacillati</taxon>
        <taxon>Bacillota</taxon>
        <taxon>Bacilli</taxon>
        <taxon>Bacillales</taxon>
        <taxon>Bacillaceae</taxon>
        <taxon>Lederbergia</taxon>
    </lineage>
</organism>